<organism evidence="2 3">
    <name type="scientific">Nezara viridula</name>
    <name type="common">Southern green stink bug</name>
    <name type="synonym">Cimex viridulus</name>
    <dbReference type="NCBI Taxonomy" id="85310"/>
    <lineage>
        <taxon>Eukaryota</taxon>
        <taxon>Metazoa</taxon>
        <taxon>Ecdysozoa</taxon>
        <taxon>Arthropoda</taxon>
        <taxon>Hexapoda</taxon>
        <taxon>Insecta</taxon>
        <taxon>Pterygota</taxon>
        <taxon>Neoptera</taxon>
        <taxon>Paraneoptera</taxon>
        <taxon>Hemiptera</taxon>
        <taxon>Heteroptera</taxon>
        <taxon>Panheteroptera</taxon>
        <taxon>Pentatomomorpha</taxon>
        <taxon>Pentatomoidea</taxon>
        <taxon>Pentatomidae</taxon>
        <taxon>Pentatominae</taxon>
        <taxon>Nezara</taxon>
    </lineage>
</organism>
<proteinExistence type="predicted"/>
<dbReference type="Proteomes" id="UP001152798">
    <property type="component" value="Chromosome 1"/>
</dbReference>
<evidence type="ECO:0000313" key="2">
    <source>
        <dbReference type="EMBL" id="CAH1391038.1"/>
    </source>
</evidence>
<feature type="compositionally biased region" description="Basic residues" evidence="1">
    <location>
        <begin position="39"/>
        <end position="51"/>
    </location>
</feature>
<evidence type="ECO:0000313" key="3">
    <source>
        <dbReference type="Proteomes" id="UP001152798"/>
    </source>
</evidence>
<feature type="region of interest" description="Disordered" evidence="1">
    <location>
        <begin position="1"/>
        <end position="54"/>
    </location>
</feature>
<sequence length="77" mass="8994">MYSVVAHQNYGRGDRRKGQQQQQQQGAQGQQQEPQGSAHRVHHHHHHRHSLGSRLIGFIRRRLNPEPARYNLSLMTL</sequence>
<name>A0A9P0E6H8_NEZVI</name>
<gene>
    <name evidence="2" type="ORF">NEZAVI_LOCUS2128</name>
</gene>
<keyword evidence="3" id="KW-1185">Reference proteome</keyword>
<feature type="compositionally biased region" description="Low complexity" evidence="1">
    <location>
        <begin position="19"/>
        <end position="36"/>
    </location>
</feature>
<dbReference type="AlphaFoldDB" id="A0A9P0E6H8"/>
<reference evidence="2" key="1">
    <citation type="submission" date="2022-01" db="EMBL/GenBank/DDBJ databases">
        <authorList>
            <person name="King R."/>
        </authorList>
    </citation>
    <scope>NUCLEOTIDE SEQUENCE</scope>
</reference>
<accession>A0A9P0E6H8</accession>
<evidence type="ECO:0000256" key="1">
    <source>
        <dbReference type="SAM" id="MobiDB-lite"/>
    </source>
</evidence>
<protein>
    <submittedName>
        <fullName evidence="2">Uncharacterized protein</fullName>
    </submittedName>
</protein>
<dbReference type="EMBL" id="OV725077">
    <property type="protein sequence ID" value="CAH1391038.1"/>
    <property type="molecule type" value="Genomic_DNA"/>
</dbReference>